<sequence>MFWRIDIWSASSALEANGSPVDEAIVSWARRGDMADVNVHNTTPAVIGWQWNDATCSLSEPDPKFSDITLTTRFDTTCSLFELSIPIKIKDIRLKDDKAGDNGISTLLLRICPSTIDTFSFASAATAPESTRPKFSSSVTRLDFKLNQTLDILVPTNAQDPIIPGRAHSGVVLDAIRQISNSTSLSIYIQDAVLSKTDLQSLSDAFDQGIYKSTRSSRHAIASLYGGNGAKIIRLAAQTGQNPPPYHETTPPPPSAPLYSKKRPRQDSHDERDNDITRIWAVLANMKERDARTEALEVENRRLRKDVEELRERVALLEKQKEDYERVEAQTSDNTAELVNVDIELADMREDICELKVKADSLERGELADNVKHDVLEFMRPEHYAASLVLGVKALE</sequence>
<accession>A0A8H5TAJ1</accession>
<comment type="caution">
    <text evidence="3">The sequence shown here is derived from an EMBL/GenBank/DDBJ whole genome shotgun (WGS) entry which is preliminary data.</text>
</comment>
<proteinExistence type="predicted"/>
<evidence type="ECO:0000256" key="2">
    <source>
        <dbReference type="SAM" id="MobiDB-lite"/>
    </source>
</evidence>
<evidence type="ECO:0000313" key="3">
    <source>
        <dbReference type="EMBL" id="KAF5666072.1"/>
    </source>
</evidence>
<dbReference type="AlphaFoldDB" id="A0A8H5TAJ1"/>
<feature type="compositionally biased region" description="Pro residues" evidence="2">
    <location>
        <begin position="242"/>
        <end position="256"/>
    </location>
</feature>
<keyword evidence="1" id="KW-0175">Coiled coil</keyword>
<gene>
    <name evidence="3" type="ORF">FHETE_6373</name>
</gene>
<protein>
    <submittedName>
        <fullName evidence="3">Uncharacterized protein</fullName>
    </submittedName>
</protein>
<feature type="coiled-coil region" evidence="1">
    <location>
        <begin position="293"/>
        <end position="334"/>
    </location>
</feature>
<dbReference type="OrthoDB" id="5042061at2759"/>
<keyword evidence="4" id="KW-1185">Reference proteome</keyword>
<evidence type="ECO:0000313" key="4">
    <source>
        <dbReference type="Proteomes" id="UP000567885"/>
    </source>
</evidence>
<reference evidence="3 4" key="1">
    <citation type="submission" date="2020-05" db="EMBL/GenBank/DDBJ databases">
        <title>Identification and distribution of gene clusters putatively required for synthesis of sphingolipid metabolism inhibitors in phylogenetically diverse species of the filamentous fungus Fusarium.</title>
        <authorList>
            <person name="Kim H.-S."/>
            <person name="Busman M."/>
            <person name="Brown D.W."/>
            <person name="Divon H."/>
            <person name="Uhlig S."/>
            <person name="Proctor R.H."/>
        </authorList>
    </citation>
    <scope>NUCLEOTIDE SEQUENCE [LARGE SCALE GENOMIC DNA]</scope>
    <source>
        <strain evidence="3 4">NRRL 20693</strain>
    </source>
</reference>
<name>A0A8H5TAJ1_FUSHE</name>
<evidence type="ECO:0000256" key="1">
    <source>
        <dbReference type="SAM" id="Coils"/>
    </source>
</evidence>
<dbReference type="Proteomes" id="UP000567885">
    <property type="component" value="Unassembled WGS sequence"/>
</dbReference>
<organism evidence="3 4">
    <name type="scientific">Fusarium heterosporum</name>
    <dbReference type="NCBI Taxonomy" id="42747"/>
    <lineage>
        <taxon>Eukaryota</taxon>
        <taxon>Fungi</taxon>
        <taxon>Dikarya</taxon>
        <taxon>Ascomycota</taxon>
        <taxon>Pezizomycotina</taxon>
        <taxon>Sordariomycetes</taxon>
        <taxon>Hypocreomycetidae</taxon>
        <taxon>Hypocreales</taxon>
        <taxon>Nectriaceae</taxon>
        <taxon>Fusarium</taxon>
        <taxon>Fusarium heterosporum species complex</taxon>
    </lineage>
</organism>
<feature type="region of interest" description="Disordered" evidence="2">
    <location>
        <begin position="239"/>
        <end position="273"/>
    </location>
</feature>
<dbReference type="EMBL" id="JAAGWQ010000112">
    <property type="protein sequence ID" value="KAF5666072.1"/>
    <property type="molecule type" value="Genomic_DNA"/>
</dbReference>